<name>A0ABW5EUS2_9BURK</name>
<evidence type="ECO:0000313" key="2">
    <source>
        <dbReference type="Proteomes" id="UP001597287"/>
    </source>
</evidence>
<keyword evidence="2" id="KW-1185">Reference proteome</keyword>
<dbReference type="EMBL" id="JBHUIG010000013">
    <property type="protein sequence ID" value="MFD2319628.1"/>
    <property type="molecule type" value="Genomic_DNA"/>
</dbReference>
<evidence type="ECO:0000313" key="1">
    <source>
        <dbReference type="EMBL" id="MFD2319628.1"/>
    </source>
</evidence>
<sequence length="102" mass="11111">MSGPTVPSYLAGTWENYEECSKRFIEARRGVSYRVFVEQVHRWVTAYVSLDVHCLEGFKAGSEMLPGQMTPEAAQELGEALIAAADKARALNAHAKGQGVAP</sequence>
<protein>
    <submittedName>
        <fullName evidence="1">Uncharacterized protein</fullName>
    </submittedName>
</protein>
<reference evidence="2" key="1">
    <citation type="journal article" date="2019" name="Int. J. Syst. Evol. Microbiol.">
        <title>The Global Catalogue of Microorganisms (GCM) 10K type strain sequencing project: providing services to taxonomists for standard genome sequencing and annotation.</title>
        <authorList>
            <consortium name="The Broad Institute Genomics Platform"/>
            <consortium name="The Broad Institute Genome Sequencing Center for Infectious Disease"/>
            <person name="Wu L."/>
            <person name="Ma J."/>
        </authorList>
    </citation>
    <scope>NUCLEOTIDE SEQUENCE [LARGE SCALE GENOMIC DNA]</scope>
    <source>
        <strain evidence="2">CCUG 62793</strain>
    </source>
</reference>
<accession>A0ABW5EUS2</accession>
<comment type="caution">
    <text evidence="1">The sequence shown here is derived from an EMBL/GenBank/DDBJ whole genome shotgun (WGS) entry which is preliminary data.</text>
</comment>
<proteinExistence type="predicted"/>
<organism evidence="1 2">
    <name type="scientific">Delftia deserti</name>
    <dbReference type="NCBI Taxonomy" id="1651218"/>
    <lineage>
        <taxon>Bacteria</taxon>
        <taxon>Pseudomonadati</taxon>
        <taxon>Pseudomonadota</taxon>
        <taxon>Betaproteobacteria</taxon>
        <taxon>Burkholderiales</taxon>
        <taxon>Comamonadaceae</taxon>
        <taxon>Delftia</taxon>
    </lineage>
</organism>
<dbReference type="RefSeq" id="WP_380105762.1">
    <property type="nucleotide sequence ID" value="NZ_JBHSIH010000001.1"/>
</dbReference>
<gene>
    <name evidence="1" type="ORF">ACFSPV_12985</name>
</gene>
<dbReference type="Proteomes" id="UP001597287">
    <property type="component" value="Unassembled WGS sequence"/>
</dbReference>